<accession>A0A285CIA5</accession>
<feature type="binding site" evidence="4">
    <location>
        <position position="136"/>
    </location>
    <ligand>
        <name>S-methyl-5'-thioadenosine</name>
        <dbReference type="ChEBI" id="CHEBI:17509"/>
    </ligand>
</feature>
<comment type="subunit">
    <text evidence="4">Homodimer or homotetramer.</text>
</comment>
<dbReference type="UniPathway" id="UPA00248">
    <property type="reaction ID" value="UER00314"/>
</dbReference>
<keyword evidence="8" id="KW-1185">Reference proteome</keyword>
<comment type="subcellular location">
    <subcellularLocation>
        <location evidence="4">Cell membrane</location>
        <topology evidence="4">Single-pass membrane protein</topology>
    </subcellularLocation>
</comment>
<gene>
    <name evidence="4" type="primary">speE</name>
    <name evidence="7" type="ORF">SAMN05877753_10159</name>
</gene>
<evidence type="ECO:0000313" key="7">
    <source>
        <dbReference type="EMBL" id="SNX66748.1"/>
    </source>
</evidence>
<dbReference type="GO" id="GO:0004766">
    <property type="term" value="F:spermidine synthase activity"/>
    <property type="evidence" value="ECO:0007669"/>
    <property type="project" value="UniProtKB-UniRule"/>
</dbReference>
<evidence type="ECO:0000256" key="2">
    <source>
        <dbReference type="ARBA" id="ARBA00022679"/>
    </source>
</evidence>
<dbReference type="Gene3D" id="3.40.50.150">
    <property type="entry name" value="Vaccinia Virus protein VP39"/>
    <property type="match status" value="1"/>
</dbReference>
<keyword evidence="4" id="KW-0963">Cytoplasm</keyword>
<keyword evidence="3 4" id="KW-0620">Polyamine biosynthesis</keyword>
<feature type="binding site" evidence="4">
    <location>
        <position position="197"/>
    </location>
    <ligand>
        <name>S-methyl-5'-thioadenosine</name>
        <dbReference type="ChEBI" id="CHEBI:17509"/>
    </ligand>
</feature>
<dbReference type="InterPro" id="IPR001045">
    <property type="entry name" value="Spermi_synthase"/>
</dbReference>
<keyword evidence="2 4" id="KW-0808">Transferase</keyword>
<proteinExistence type="inferred from homology"/>
<dbReference type="GO" id="GO:0010487">
    <property type="term" value="F:thermospermine synthase activity"/>
    <property type="evidence" value="ECO:0007669"/>
    <property type="project" value="UniProtKB-ARBA"/>
</dbReference>
<comment type="function">
    <text evidence="4">Catalyzes the irreversible transfer of a propylamine group from the amino donor S-adenosylmethioninamine (decarboxy-AdoMet) to putrescine (1,4-diaminobutane) to yield spermidine.</text>
</comment>
<dbReference type="PROSITE" id="PS51006">
    <property type="entry name" value="PABS_2"/>
    <property type="match status" value="1"/>
</dbReference>
<feature type="binding site" evidence="4">
    <location>
        <begin position="170"/>
        <end position="171"/>
    </location>
    <ligand>
        <name>S-methyl-5'-thioadenosine</name>
        <dbReference type="ChEBI" id="CHEBI:17509"/>
    </ligand>
</feature>
<dbReference type="AlphaFoldDB" id="A0A285CIA5"/>
<organism evidence="7 8">
    <name type="scientific">Bacillus oleivorans</name>
    <dbReference type="NCBI Taxonomy" id="1448271"/>
    <lineage>
        <taxon>Bacteria</taxon>
        <taxon>Bacillati</taxon>
        <taxon>Bacillota</taxon>
        <taxon>Bacilli</taxon>
        <taxon>Bacillales</taxon>
        <taxon>Bacillaceae</taxon>
        <taxon>Bacillus</taxon>
    </lineage>
</organism>
<reference evidence="7 8" key="1">
    <citation type="submission" date="2017-08" db="EMBL/GenBank/DDBJ databases">
        <authorList>
            <person name="de Groot N.N."/>
        </authorList>
    </citation>
    <scope>NUCLEOTIDE SEQUENCE [LARGE SCALE GENOMIC DNA]</scope>
    <source>
        <strain evidence="7 8">JC228</strain>
    </source>
</reference>
<dbReference type="OrthoDB" id="9793120at2"/>
<dbReference type="InterPro" id="IPR030374">
    <property type="entry name" value="PABS"/>
</dbReference>
<evidence type="ECO:0000259" key="6">
    <source>
        <dbReference type="PROSITE" id="PS51006"/>
    </source>
</evidence>
<dbReference type="HAMAP" id="MF_00198">
    <property type="entry name" value="Spermidine_synth"/>
    <property type="match status" value="1"/>
</dbReference>
<comment type="caution">
    <text evidence="4">Lacks conserved residue(s) required for the propagation of feature annotation.</text>
</comment>
<protein>
    <recommendedName>
        <fullName evidence="4">Polyamine aminopropyltransferase</fullName>
    </recommendedName>
    <alternativeName>
        <fullName evidence="4">Putrescine aminopropyltransferase</fullName>
        <shortName evidence="4">PAPT</shortName>
    </alternativeName>
    <alternativeName>
        <fullName evidence="4">Spermidine synthase</fullName>
        <shortName evidence="4">SPDS</shortName>
        <shortName evidence="4">SPDSY</shortName>
        <ecNumber evidence="4">2.5.1.16</ecNumber>
    </alternativeName>
</protein>
<dbReference type="RefSeq" id="WP_097156604.1">
    <property type="nucleotide sequence ID" value="NZ_JBEPMQ010000016.1"/>
</dbReference>
<dbReference type="GO" id="GO:0008295">
    <property type="term" value="P:spermidine biosynthetic process"/>
    <property type="evidence" value="ECO:0007669"/>
    <property type="project" value="UniProtKB-UniRule"/>
</dbReference>
<evidence type="ECO:0000256" key="5">
    <source>
        <dbReference type="PROSITE-ProRule" id="PRU00354"/>
    </source>
</evidence>
<feature type="transmembrane region" description="Helical" evidence="4">
    <location>
        <begin position="6"/>
        <end position="28"/>
    </location>
</feature>
<keyword evidence="4" id="KW-0812">Transmembrane</keyword>
<dbReference type="Proteomes" id="UP000219546">
    <property type="component" value="Unassembled WGS sequence"/>
</dbReference>
<dbReference type="GO" id="GO:0005886">
    <property type="term" value="C:plasma membrane"/>
    <property type="evidence" value="ECO:0007669"/>
    <property type="project" value="UniProtKB-SubCell"/>
</dbReference>
<evidence type="ECO:0000256" key="3">
    <source>
        <dbReference type="ARBA" id="ARBA00023115"/>
    </source>
</evidence>
<evidence type="ECO:0000256" key="4">
    <source>
        <dbReference type="HAMAP-Rule" id="MF_00198"/>
    </source>
</evidence>
<comment type="similarity">
    <text evidence="1 4">Belongs to the spermidine/spermine synthase family.</text>
</comment>
<dbReference type="PANTHER" id="PTHR43317">
    <property type="entry name" value="THERMOSPERMINE SYNTHASE ACAULIS5"/>
    <property type="match status" value="1"/>
</dbReference>
<dbReference type="SUPFAM" id="SSF53335">
    <property type="entry name" value="S-adenosyl-L-methionine-dependent methyltransferases"/>
    <property type="match status" value="1"/>
</dbReference>
<comment type="catalytic activity">
    <reaction evidence="4">
        <text>S-adenosyl 3-(methylsulfanyl)propylamine + putrescine = S-methyl-5'-thioadenosine + spermidine + H(+)</text>
        <dbReference type="Rhea" id="RHEA:12721"/>
        <dbReference type="ChEBI" id="CHEBI:15378"/>
        <dbReference type="ChEBI" id="CHEBI:17509"/>
        <dbReference type="ChEBI" id="CHEBI:57443"/>
        <dbReference type="ChEBI" id="CHEBI:57834"/>
        <dbReference type="ChEBI" id="CHEBI:326268"/>
        <dbReference type="EC" id="2.5.1.16"/>
    </reaction>
</comment>
<dbReference type="PANTHER" id="PTHR43317:SF1">
    <property type="entry name" value="THERMOSPERMINE SYNTHASE ACAULIS5"/>
    <property type="match status" value="1"/>
</dbReference>
<dbReference type="EC" id="2.5.1.16" evidence="4"/>
<evidence type="ECO:0000256" key="1">
    <source>
        <dbReference type="ARBA" id="ARBA00007867"/>
    </source>
</evidence>
<evidence type="ECO:0000313" key="8">
    <source>
        <dbReference type="Proteomes" id="UP000219546"/>
    </source>
</evidence>
<feature type="active site" description="Proton acceptor" evidence="4 5">
    <location>
        <position position="188"/>
    </location>
</feature>
<dbReference type="EMBL" id="OAOP01000001">
    <property type="protein sequence ID" value="SNX66748.1"/>
    <property type="molecule type" value="Genomic_DNA"/>
</dbReference>
<dbReference type="InterPro" id="IPR029063">
    <property type="entry name" value="SAM-dependent_MTases_sf"/>
</dbReference>
<name>A0A285CIA5_9BACI</name>
<sequence>MIDVTQLIWIGAGAGIILLIEALGWFYWRIWGKPSIREYVSEEEEPDGEYQIIKRVKTPTQRIALVKHQDELLIYSNGDVMFGTTEDDEIYAEALIHVPMAAAGKRESILIIGGGGGITTREALKYPEVNKITTVDIDEIMMDFGKNLEPLVKFNKGSLNHPKVKTVIEDGRKFVEENHEKWDAIFIDIPEPSGECPELSRLFSLEFFKLLKERLEPDGVVNISCPSLAYIPDYLWSVHATLTAAGFHVLPYHFDVISEYEDDYGFCMATNRPIFPDEITIRIPTRYLSKARVQDMFYIPYNYNKYWSNNKIQTDSNLALAEIVDDWDD</sequence>
<feature type="binding site" evidence="4">
    <location>
        <position position="61"/>
    </location>
    <ligand>
        <name>S-methyl-5'-thioadenosine</name>
        <dbReference type="ChEBI" id="CHEBI:17509"/>
    </ligand>
</feature>
<comment type="pathway">
    <text evidence="4">Amine and polyamine biosynthesis; spermidine biosynthesis; spermidine from putrescine: step 1/1.</text>
</comment>
<keyword evidence="4" id="KW-0472">Membrane</keyword>
<feature type="domain" description="PABS" evidence="6">
    <location>
        <begin position="17"/>
        <end position="271"/>
    </location>
</feature>
<dbReference type="Pfam" id="PF01564">
    <property type="entry name" value="Spermine_synth"/>
    <property type="match status" value="1"/>
</dbReference>
<keyword evidence="4" id="KW-1133">Transmembrane helix</keyword>
<keyword evidence="4" id="KW-0745">Spermidine biosynthesis</keyword>